<evidence type="ECO:0000256" key="2">
    <source>
        <dbReference type="SAM" id="Phobius"/>
    </source>
</evidence>
<keyword evidence="1" id="KW-0175">Coiled coil</keyword>
<keyword evidence="2" id="KW-0812">Transmembrane</keyword>
<evidence type="ECO:0000256" key="1">
    <source>
        <dbReference type="SAM" id="Coils"/>
    </source>
</evidence>
<organism evidence="3 4">
    <name type="scientific">Candidatus Nitrosacidococcus tergens</name>
    <dbReference type="NCBI Taxonomy" id="553981"/>
    <lineage>
        <taxon>Bacteria</taxon>
        <taxon>Pseudomonadati</taxon>
        <taxon>Pseudomonadota</taxon>
        <taxon>Gammaproteobacteria</taxon>
        <taxon>Chromatiales</taxon>
        <taxon>Chromatiaceae</taxon>
        <taxon>Candidatus Nitrosacidococcus</taxon>
    </lineage>
</organism>
<dbReference type="KEGG" id="ntg:NSCAC_0591"/>
<accession>A0A7G1Q8U7</accession>
<dbReference type="InterPro" id="IPR021342">
    <property type="entry name" value="DUF2959"/>
</dbReference>
<feature type="coiled-coil region" evidence="1">
    <location>
        <begin position="78"/>
        <end position="150"/>
    </location>
</feature>
<gene>
    <name evidence="3" type="ORF">NSCAC_0591</name>
</gene>
<sequence length="221" mass="25160">MNQVRYFNIIAITLFLMGCETVYYNTMEKFGVQKRDILTSRVEKVRDAQVDAKDQFQSALEQFSSVVNFDGGDLEVMYKKMNGEYEDSEAKAKKVNNRIKSVENVADALFAEWEGELEQYSNASLKAQSRQELIETRAHYEKLLQSMKRAAAKMDPVLTTFHDQVLFLKHNLNAKAIASLQGSLDGIKTDVTKLVSEMEAAIDEANSFIQTYEAQNKKESK</sequence>
<proteinExistence type="predicted"/>
<dbReference type="AlphaFoldDB" id="A0A7G1Q8U7"/>
<reference evidence="3 4" key="1">
    <citation type="submission" date="2020-03" db="EMBL/GenBank/DDBJ databases">
        <authorList>
            <person name="Picone N."/>
        </authorList>
    </citation>
    <scope>NUCLEOTIDE SEQUENCE [LARGE SCALE GENOMIC DNA]</scope>
    <source>
        <strain evidence="3">NSCAC1</strain>
    </source>
</reference>
<protein>
    <submittedName>
        <fullName evidence="3">Uncharacterized protein</fullName>
    </submittedName>
</protein>
<keyword evidence="2" id="KW-0472">Membrane</keyword>
<dbReference type="Pfam" id="PF11172">
    <property type="entry name" value="DUF2959"/>
    <property type="match status" value="1"/>
</dbReference>
<dbReference type="RefSeq" id="WP_232085979.1">
    <property type="nucleotide sequence ID" value="NZ_LR778175.1"/>
</dbReference>
<feature type="transmembrane region" description="Helical" evidence="2">
    <location>
        <begin position="6"/>
        <end position="25"/>
    </location>
</feature>
<evidence type="ECO:0000313" key="3">
    <source>
        <dbReference type="EMBL" id="CAB1275287.1"/>
    </source>
</evidence>
<dbReference type="EMBL" id="LR778175">
    <property type="protein sequence ID" value="CAB1275287.1"/>
    <property type="molecule type" value="Genomic_DNA"/>
</dbReference>
<keyword evidence="2" id="KW-1133">Transmembrane helix</keyword>
<name>A0A7G1Q8U7_9GAMM</name>
<dbReference type="Proteomes" id="UP000516072">
    <property type="component" value="Chromosome"/>
</dbReference>
<keyword evidence="4" id="KW-1185">Reference proteome</keyword>
<evidence type="ECO:0000313" key="4">
    <source>
        <dbReference type="Proteomes" id="UP000516072"/>
    </source>
</evidence>
<dbReference type="PROSITE" id="PS51257">
    <property type="entry name" value="PROKAR_LIPOPROTEIN"/>
    <property type="match status" value="1"/>
</dbReference>